<dbReference type="AlphaFoldDB" id="A0A1I5XY77"/>
<keyword evidence="7" id="KW-1185">Reference proteome</keyword>
<dbReference type="EMBL" id="FOXU01000002">
    <property type="protein sequence ID" value="SFQ36687.1"/>
    <property type="molecule type" value="Genomic_DNA"/>
</dbReference>
<reference evidence="7" key="1">
    <citation type="submission" date="2016-10" db="EMBL/GenBank/DDBJ databases">
        <authorList>
            <person name="Varghese N."/>
            <person name="Submissions S."/>
        </authorList>
    </citation>
    <scope>NUCLEOTIDE SEQUENCE [LARGE SCALE GENOMIC DNA]</scope>
    <source>
        <strain evidence="7">DSM 11706</strain>
    </source>
</reference>
<dbReference type="SMART" id="SM00345">
    <property type="entry name" value="HTH_GNTR"/>
    <property type="match status" value="1"/>
</dbReference>
<dbReference type="PRINTS" id="PR00033">
    <property type="entry name" value="HTHASNC"/>
</dbReference>
<sequence>MVSNKMNAQKLAYEYIRESMLDGTYKGGMKLVEERLADEIGVSRTPIREAIKRLEQEGLIKNKHIYNPTAQDLIYIYEMRIVLESFAAKRAAKNMTAEKVKELENTIQASRNSLMEGQSKNTYNANQRFHDLIINECQNPIMIERLAQAQTIFYLFSLRLDIYSRPNIIDEHEEIYKAIKSKDEQLAGELIAEHLYKDMNFTLELIGRNGQF</sequence>
<dbReference type="Proteomes" id="UP000198734">
    <property type="component" value="Unassembled WGS sequence"/>
</dbReference>
<dbReference type="InterPro" id="IPR000485">
    <property type="entry name" value="AsnC-type_HTH_dom"/>
</dbReference>
<dbReference type="Gene3D" id="1.20.120.530">
    <property type="entry name" value="GntR ligand-binding domain-like"/>
    <property type="match status" value="1"/>
</dbReference>
<dbReference type="PRINTS" id="PR00035">
    <property type="entry name" value="HTHGNTR"/>
</dbReference>
<dbReference type="InterPro" id="IPR000524">
    <property type="entry name" value="Tscrpt_reg_HTH_GntR"/>
</dbReference>
<organism evidence="6 7">
    <name type="scientific">Psychrobacillus psychrotolerans</name>
    <dbReference type="NCBI Taxonomy" id="126156"/>
    <lineage>
        <taxon>Bacteria</taxon>
        <taxon>Bacillati</taxon>
        <taxon>Bacillota</taxon>
        <taxon>Bacilli</taxon>
        <taxon>Bacillales</taxon>
        <taxon>Bacillaceae</taxon>
        <taxon>Psychrobacillus</taxon>
    </lineage>
</organism>
<evidence type="ECO:0000259" key="5">
    <source>
        <dbReference type="PROSITE" id="PS50949"/>
    </source>
</evidence>
<gene>
    <name evidence="6" type="ORF">SAMN05421670_1781</name>
</gene>
<feature type="coiled-coil region" evidence="4">
    <location>
        <begin position="93"/>
        <end position="120"/>
    </location>
</feature>
<dbReference type="PANTHER" id="PTHR43537:SF24">
    <property type="entry name" value="GLUCONATE OPERON TRANSCRIPTIONAL REPRESSOR"/>
    <property type="match status" value="1"/>
</dbReference>
<dbReference type="InterPro" id="IPR011711">
    <property type="entry name" value="GntR_C"/>
</dbReference>
<evidence type="ECO:0000256" key="1">
    <source>
        <dbReference type="ARBA" id="ARBA00023015"/>
    </source>
</evidence>
<evidence type="ECO:0000313" key="7">
    <source>
        <dbReference type="Proteomes" id="UP000198734"/>
    </source>
</evidence>
<dbReference type="Gene3D" id="1.10.10.10">
    <property type="entry name" value="Winged helix-like DNA-binding domain superfamily/Winged helix DNA-binding domain"/>
    <property type="match status" value="1"/>
</dbReference>
<keyword evidence="4" id="KW-0175">Coiled coil</keyword>
<accession>A0A1I5XY77</accession>
<evidence type="ECO:0000256" key="3">
    <source>
        <dbReference type="ARBA" id="ARBA00023163"/>
    </source>
</evidence>
<dbReference type="PROSITE" id="PS50949">
    <property type="entry name" value="HTH_GNTR"/>
    <property type="match status" value="1"/>
</dbReference>
<keyword evidence="3" id="KW-0804">Transcription</keyword>
<name>A0A1I5XY77_9BACI</name>
<keyword evidence="2" id="KW-0238">DNA-binding</keyword>
<evidence type="ECO:0000313" key="6">
    <source>
        <dbReference type="EMBL" id="SFQ36687.1"/>
    </source>
</evidence>
<dbReference type="InterPro" id="IPR036390">
    <property type="entry name" value="WH_DNA-bd_sf"/>
</dbReference>
<protein>
    <submittedName>
        <fullName evidence="6">Transcriptional regulator, GntR family</fullName>
    </submittedName>
</protein>
<evidence type="ECO:0000256" key="2">
    <source>
        <dbReference type="ARBA" id="ARBA00023125"/>
    </source>
</evidence>
<dbReference type="InterPro" id="IPR036388">
    <property type="entry name" value="WH-like_DNA-bd_sf"/>
</dbReference>
<dbReference type="Pfam" id="PF00392">
    <property type="entry name" value="GntR"/>
    <property type="match status" value="1"/>
</dbReference>
<dbReference type="SUPFAM" id="SSF46785">
    <property type="entry name" value="Winged helix' DNA-binding domain"/>
    <property type="match status" value="1"/>
</dbReference>
<dbReference type="GO" id="GO:0003700">
    <property type="term" value="F:DNA-binding transcription factor activity"/>
    <property type="evidence" value="ECO:0007669"/>
    <property type="project" value="InterPro"/>
</dbReference>
<feature type="domain" description="HTH gntR-type" evidence="5">
    <location>
        <begin position="6"/>
        <end position="73"/>
    </location>
</feature>
<dbReference type="InterPro" id="IPR008920">
    <property type="entry name" value="TF_FadR/GntR_C"/>
</dbReference>
<dbReference type="GO" id="GO:0043565">
    <property type="term" value="F:sequence-specific DNA binding"/>
    <property type="evidence" value="ECO:0007669"/>
    <property type="project" value="InterPro"/>
</dbReference>
<dbReference type="SUPFAM" id="SSF48008">
    <property type="entry name" value="GntR ligand-binding domain-like"/>
    <property type="match status" value="1"/>
</dbReference>
<evidence type="ECO:0000256" key="4">
    <source>
        <dbReference type="SAM" id="Coils"/>
    </source>
</evidence>
<proteinExistence type="predicted"/>
<dbReference type="OrthoDB" id="114741at2"/>
<dbReference type="PANTHER" id="PTHR43537">
    <property type="entry name" value="TRANSCRIPTIONAL REGULATOR, GNTR FAMILY"/>
    <property type="match status" value="1"/>
</dbReference>
<dbReference type="SMART" id="SM00895">
    <property type="entry name" value="FCD"/>
    <property type="match status" value="1"/>
</dbReference>
<dbReference type="STRING" id="126156.SAMN05421670_1781"/>
<keyword evidence="1" id="KW-0805">Transcription regulation</keyword>
<dbReference type="Pfam" id="PF07729">
    <property type="entry name" value="FCD"/>
    <property type="match status" value="1"/>
</dbReference>
<dbReference type="RefSeq" id="WP_093536274.1">
    <property type="nucleotide sequence ID" value="NZ_FOXU01000002.1"/>
</dbReference>
<dbReference type="CDD" id="cd07377">
    <property type="entry name" value="WHTH_GntR"/>
    <property type="match status" value="1"/>
</dbReference>